<organism evidence="1 2">
    <name type="scientific">[Candida] jaroonii</name>
    <dbReference type="NCBI Taxonomy" id="467808"/>
    <lineage>
        <taxon>Eukaryota</taxon>
        <taxon>Fungi</taxon>
        <taxon>Dikarya</taxon>
        <taxon>Ascomycota</taxon>
        <taxon>Saccharomycotina</taxon>
        <taxon>Pichiomycetes</taxon>
        <taxon>Debaryomycetaceae</taxon>
        <taxon>Yamadazyma</taxon>
    </lineage>
</organism>
<gene>
    <name evidence="1" type="ORF">CLIB1444_04S00276</name>
</gene>
<evidence type="ECO:0000313" key="2">
    <source>
        <dbReference type="Proteomes" id="UP001152531"/>
    </source>
</evidence>
<name>A0ACA9Y6X0_9ASCO</name>
<reference evidence="1" key="1">
    <citation type="submission" date="2022-06" db="EMBL/GenBank/DDBJ databases">
        <authorList>
            <person name="Legras J.-L."/>
            <person name="Devillers H."/>
            <person name="Grondin C."/>
        </authorList>
    </citation>
    <scope>NUCLEOTIDE SEQUENCE</scope>
    <source>
        <strain evidence="1">CLIB 1444</strain>
    </source>
</reference>
<accession>A0ACA9Y6X0</accession>
<sequence>MSSIPSYMTTIYLNRSPEGEVKTDFGLPDSTFKVIKETVRELKDGELLVKNLYLANDADQRIYIRKDISTGAFEEDHVKENHPMICHAVAKVLKSKDSKVKVGELIACTSHWGDYAIIPGKNVETGVIGALGLPITSYVDTIGGTGLYAYFSIFNAFKLKKEHVLVVGGAAGATGSIIVQLAKNVIGAKKVIGIAGGKSKCDFVKSLGADACIDYKDPNFAEKMKRALGRDGECDVYFDGIGGKILEEMFLLTKKNGTIIAGGSVSGYNDADKAKINNWDLITSRSLHIRGFVLDDYIKGAVKAVLWISWWVKRGKINPKLIDLVDLTRDNQAIERIPAIWNRLFTGQKKGGKLITKLADS</sequence>
<dbReference type="EMBL" id="CALSDN010000004">
    <property type="protein sequence ID" value="CAH6720448.1"/>
    <property type="molecule type" value="Genomic_DNA"/>
</dbReference>
<dbReference type="Proteomes" id="UP001152531">
    <property type="component" value="Unassembled WGS sequence"/>
</dbReference>
<comment type="caution">
    <text evidence="1">The sequence shown here is derived from an EMBL/GenBank/DDBJ whole genome shotgun (WGS) entry which is preliminary data.</text>
</comment>
<proteinExistence type="predicted"/>
<evidence type="ECO:0000313" key="1">
    <source>
        <dbReference type="EMBL" id="CAH6720448.1"/>
    </source>
</evidence>
<protein>
    <submittedName>
        <fullName evidence="1">Uncharacterized membrane protein</fullName>
    </submittedName>
</protein>
<keyword evidence="2" id="KW-1185">Reference proteome</keyword>